<sequence length="73" mass="8374">MDDILYTVSEVAKLIKTNPAYVYELIKADHLPVLKLGSLKIRRVALLEFLEKNEGNDLTNPFEVKKLREEDTA</sequence>
<feature type="domain" description="Helix-turn-helix" evidence="1">
    <location>
        <begin position="5"/>
        <end position="53"/>
    </location>
</feature>
<evidence type="ECO:0000313" key="3">
    <source>
        <dbReference type="Proteomes" id="UP000553059"/>
    </source>
</evidence>
<name>A0A7C6Z4Y8_9FIRM</name>
<reference evidence="2 3" key="1">
    <citation type="journal article" date="2020" name="Biotechnol. Biofuels">
        <title>New insights from the biogas microbiome by comprehensive genome-resolved metagenomics of nearly 1600 species originating from multiple anaerobic digesters.</title>
        <authorList>
            <person name="Campanaro S."/>
            <person name="Treu L."/>
            <person name="Rodriguez-R L.M."/>
            <person name="Kovalovszki A."/>
            <person name="Ziels R.M."/>
            <person name="Maus I."/>
            <person name="Zhu X."/>
            <person name="Kougias P.G."/>
            <person name="Basile A."/>
            <person name="Luo G."/>
            <person name="Schluter A."/>
            <person name="Konstantinidis K.T."/>
            <person name="Angelidaki I."/>
        </authorList>
    </citation>
    <scope>NUCLEOTIDE SEQUENCE [LARGE SCALE GENOMIC DNA]</scope>
    <source>
        <strain evidence="2">AS05jafATM_4</strain>
    </source>
</reference>
<evidence type="ECO:0000259" key="1">
    <source>
        <dbReference type="Pfam" id="PF12728"/>
    </source>
</evidence>
<organism evidence="2 3">
    <name type="scientific">Desulfitobacterium dehalogenans</name>
    <dbReference type="NCBI Taxonomy" id="36854"/>
    <lineage>
        <taxon>Bacteria</taxon>
        <taxon>Bacillati</taxon>
        <taxon>Bacillota</taxon>
        <taxon>Clostridia</taxon>
        <taxon>Eubacteriales</taxon>
        <taxon>Desulfitobacteriaceae</taxon>
        <taxon>Desulfitobacterium</taxon>
    </lineage>
</organism>
<dbReference type="AlphaFoldDB" id="A0A7C6Z4Y8"/>
<dbReference type="NCBIfam" id="TIGR01764">
    <property type="entry name" value="excise"/>
    <property type="match status" value="1"/>
</dbReference>
<dbReference type="Pfam" id="PF12728">
    <property type="entry name" value="HTH_17"/>
    <property type="match status" value="1"/>
</dbReference>
<comment type="caution">
    <text evidence="2">The sequence shown here is derived from an EMBL/GenBank/DDBJ whole genome shotgun (WGS) entry which is preliminary data.</text>
</comment>
<proteinExistence type="predicted"/>
<dbReference type="InterPro" id="IPR010093">
    <property type="entry name" value="SinI_DNA-bd"/>
</dbReference>
<dbReference type="InterPro" id="IPR041657">
    <property type="entry name" value="HTH_17"/>
</dbReference>
<dbReference type="EMBL" id="DUTF01000241">
    <property type="protein sequence ID" value="HHY27182.1"/>
    <property type="molecule type" value="Genomic_DNA"/>
</dbReference>
<protein>
    <submittedName>
        <fullName evidence="2">Helix-turn-helix domain-containing protein</fullName>
    </submittedName>
</protein>
<dbReference type="Proteomes" id="UP000553059">
    <property type="component" value="Unassembled WGS sequence"/>
</dbReference>
<gene>
    <name evidence="2" type="ORF">GX523_10660</name>
</gene>
<dbReference type="GO" id="GO:0003677">
    <property type="term" value="F:DNA binding"/>
    <property type="evidence" value="ECO:0007669"/>
    <property type="project" value="InterPro"/>
</dbReference>
<accession>A0A7C6Z4Y8</accession>
<evidence type="ECO:0000313" key="2">
    <source>
        <dbReference type="EMBL" id="HHY27182.1"/>
    </source>
</evidence>